<dbReference type="EMBL" id="FZOF01000017">
    <property type="protein sequence ID" value="SNT21594.1"/>
    <property type="molecule type" value="Genomic_DNA"/>
</dbReference>
<sequence length="395" mass="41606">MSVIELTTFVVAPDRTSEMLSARSGMLSAFRKDRRGFVAARLVRVADDTWLDIVEWTDALAFDESRAKGANLPEIAAFFATIDQLVSAKSGVRYDDAADGSRAVRTIAYGSEPSQVGELYLPEGDGPFPVVVLVHGGWWTAMFDRRQVVPLAEDLVSRGFAVWNVEYRRIGEGGGGWPGTFDDMAAAVDAVAHLDPAVDTGRVLVVGHSAGGHLAAWVAHRSAQPDGLPGAHPKVEPIGVVSLAGVLDLVDADSVALGDGLTDSDPDIPPNVPPPSHAEVWPAVAERAGDGITRLLLGGSVAEHADRYAAASPVELAAGGVPVPVLIVHGSADDVIPPAYAQTYAQAAAAKGADVTLVMSPGADHFDVIDPDGHAWGVTRAWLDERLRLWRSTGE</sequence>
<protein>
    <submittedName>
        <fullName evidence="3">Acetyl esterase/lipase</fullName>
    </submittedName>
</protein>
<dbReference type="InterPro" id="IPR049492">
    <property type="entry name" value="BD-FAE-like_dom"/>
</dbReference>
<accession>A0A239KWG4</accession>
<feature type="domain" description="BD-FAE-like" evidence="2">
    <location>
        <begin position="119"/>
        <end position="343"/>
    </location>
</feature>
<dbReference type="RefSeq" id="WP_220093335.1">
    <property type="nucleotide sequence ID" value="NZ_FZOF01000017.1"/>
</dbReference>
<evidence type="ECO:0000259" key="2">
    <source>
        <dbReference type="Pfam" id="PF20434"/>
    </source>
</evidence>
<keyword evidence="1" id="KW-0378">Hydrolase</keyword>
<name>A0A239KWG4_9ACTN</name>
<dbReference type="AlphaFoldDB" id="A0A239KWG4"/>
<dbReference type="Proteomes" id="UP000198280">
    <property type="component" value="Unassembled WGS sequence"/>
</dbReference>
<evidence type="ECO:0000313" key="4">
    <source>
        <dbReference type="Proteomes" id="UP000198280"/>
    </source>
</evidence>
<dbReference type="InterPro" id="IPR050300">
    <property type="entry name" value="GDXG_lipolytic_enzyme"/>
</dbReference>
<evidence type="ECO:0000256" key="1">
    <source>
        <dbReference type="ARBA" id="ARBA00022801"/>
    </source>
</evidence>
<dbReference type="InterPro" id="IPR011008">
    <property type="entry name" value="Dimeric_a/b-barrel"/>
</dbReference>
<dbReference type="SUPFAM" id="SSF53474">
    <property type="entry name" value="alpha/beta-Hydrolases"/>
    <property type="match status" value="1"/>
</dbReference>
<gene>
    <name evidence="3" type="ORF">SAMN05216252_11731</name>
</gene>
<evidence type="ECO:0000313" key="3">
    <source>
        <dbReference type="EMBL" id="SNT21594.1"/>
    </source>
</evidence>
<dbReference type="PANTHER" id="PTHR48081">
    <property type="entry name" value="AB HYDROLASE SUPERFAMILY PROTEIN C4A8.06C"/>
    <property type="match status" value="1"/>
</dbReference>
<dbReference type="GO" id="GO:0016787">
    <property type="term" value="F:hydrolase activity"/>
    <property type="evidence" value="ECO:0007669"/>
    <property type="project" value="UniProtKB-KW"/>
</dbReference>
<dbReference type="Pfam" id="PF20434">
    <property type="entry name" value="BD-FAE"/>
    <property type="match status" value="1"/>
</dbReference>
<dbReference type="SUPFAM" id="SSF54909">
    <property type="entry name" value="Dimeric alpha+beta barrel"/>
    <property type="match status" value="1"/>
</dbReference>
<dbReference type="Gene3D" id="3.30.70.100">
    <property type="match status" value="1"/>
</dbReference>
<keyword evidence="4" id="KW-1185">Reference proteome</keyword>
<organism evidence="3 4">
    <name type="scientific">Actinacidiphila glaucinigra</name>
    <dbReference type="NCBI Taxonomy" id="235986"/>
    <lineage>
        <taxon>Bacteria</taxon>
        <taxon>Bacillati</taxon>
        <taxon>Actinomycetota</taxon>
        <taxon>Actinomycetes</taxon>
        <taxon>Kitasatosporales</taxon>
        <taxon>Streptomycetaceae</taxon>
        <taxon>Actinacidiphila</taxon>
    </lineage>
</organism>
<dbReference type="Gene3D" id="3.40.50.1820">
    <property type="entry name" value="alpha/beta hydrolase"/>
    <property type="match status" value="1"/>
</dbReference>
<proteinExistence type="predicted"/>
<reference evidence="3 4" key="1">
    <citation type="submission" date="2017-06" db="EMBL/GenBank/DDBJ databases">
        <authorList>
            <person name="Kim H.J."/>
            <person name="Triplett B.A."/>
        </authorList>
    </citation>
    <scope>NUCLEOTIDE SEQUENCE [LARGE SCALE GENOMIC DNA]</scope>
    <source>
        <strain evidence="3 4">CGMCC 4.1858</strain>
    </source>
</reference>
<dbReference type="PANTHER" id="PTHR48081:SF13">
    <property type="entry name" value="ALPHA_BETA HYDROLASE"/>
    <property type="match status" value="1"/>
</dbReference>
<dbReference type="InterPro" id="IPR029058">
    <property type="entry name" value="AB_hydrolase_fold"/>
</dbReference>